<dbReference type="InterPro" id="IPR036957">
    <property type="entry name" value="Znf_PARP_sf"/>
</dbReference>
<dbReference type="InterPro" id="IPR027417">
    <property type="entry name" value="P-loop_NTPase"/>
</dbReference>
<evidence type="ECO:0000256" key="7">
    <source>
        <dbReference type="ARBA" id="ARBA00022741"/>
    </source>
</evidence>
<dbReference type="PANTHER" id="PTHR13239:SF4">
    <property type="entry name" value="AT25231P"/>
    <property type="match status" value="1"/>
</dbReference>
<dbReference type="GO" id="GO:0007010">
    <property type="term" value="P:cytoskeleton organization"/>
    <property type="evidence" value="ECO:0007669"/>
    <property type="project" value="TreeGrafter"/>
</dbReference>
<feature type="region of interest" description="Disordered" evidence="12">
    <location>
        <begin position="1415"/>
        <end position="1490"/>
    </location>
</feature>
<dbReference type="NCBIfam" id="TIGR00750">
    <property type="entry name" value="lao"/>
    <property type="match status" value="1"/>
</dbReference>
<keyword evidence="8" id="KW-0863">Zinc-finger</keyword>
<dbReference type="SUPFAM" id="SSF52540">
    <property type="entry name" value="P-loop containing nucleoside triphosphate hydrolases"/>
    <property type="match status" value="1"/>
</dbReference>
<dbReference type="GO" id="GO:0006310">
    <property type="term" value="P:DNA recombination"/>
    <property type="evidence" value="ECO:0007669"/>
    <property type="project" value="InterPro"/>
</dbReference>
<organism evidence="15 16">
    <name type="scientific">Trichostrongylus colubriformis</name>
    <name type="common">Black scour worm</name>
    <dbReference type="NCBI Taxonomy" id="6319"/>
    <lineage>
        <taxon>Eukaryota</taxon>
        <taxon>Metazoa</taxon>
        <taxon>Ecdysozoa</taxon>
        <taxon>Nematoda</taxon>
        <taxon>Chromadorea</taxon>
        <taxon>Rhabditida</taxon>
        <taxon>Rhabditina</taxon>
        <taxon>Rhabditomorpha</taxon>
        <taxon>Strongyloidea</taxon>
        <taxon>Trichostrongylidae</taxon>
        <taxon>Trichostrongylus</taxon>
    </lineage>
</organism>
<dbReference type="InterPro" id="IPR012310">
    <property type="entry name" value="DNA_ligase_ATP-dep_cent"/>
</dbReference>
<keyword evidence="9" id="KW-0862">Zinc</keyword>
<dbReference type="InterPro" id="IPR001510">
    <property type="entry name" value="Znf_PARP"/>
</dbReference>
<dbReference type="NCBIfam" id="NF006958">
    <property type="entry name" value="PRK09435.1"/>
    <property type="match status" value="1"/>
</dbReference>
<dbReference type="CDD" id="cd03114">
    <property type="entry name" value="MMAA-like"/>
    <property type="match status" value="1"/>
</dbReference>
<dbReference type="Proteomes" id="UP001331761">
    <property type="component" value="Unassembled WGS sequence"/>
</dbReference>
<keyword evidence="5" id="KW-0436">Ligase</keyword>
<dbReference type="GO" id="GO:0005829">
    <property type="term" value="C:cytosol"/>
    <property type="evidence" value="ECO:0007669"/>
    <property type="project" value="TreeGrafter"/>
</dbReference>
<dbReference type="GO" id="GO:0003924">
    <property type="term" value="F:GTPase activity"/>
    <property type="evidence" value="ECO:0007669"/>
    <property type="project" value="InterPro"/>
</dbReference>
<dbReference type="Gene3D" id="3.40.50.300">
    <property type="entry name" value="P-loop containing nucleotide triphosphate hydrolases"/>
    <property type="match status" value="1"/>
</dbReference>
<evidence type="ECO:0000256" key="1">
    <source>
        <dbReference type="ARBA" id="ARBA00004123"/>
    </source>
</evidence>
<dbReference type="GO" id="GO:0005634">
    <property type="term" value="C:nucleus"/>
    <property type="evidence" value="ECO:0007669"/>
    <property type="project" value="UniProtKB-SubCell"/>
</dbReference>
<evidence type="ECO:0000256" key="5">
    <source>
        <dbReference type="ARBA" id="ARBA00022598"/>
    </source>
</evidence>
<dbReference type="Pfam" id="PF01068">
    <property type="entry name" value="DNA_ligase_A_M"/>
    <property type="match status" value="1"/>
</dbReference>
<feature type="compositionally biased region" description="Basic and acidic residues" evidence="12">
    <location>
        <begin position="1444"/>
        <end position="1474"/>
    </location>
</feature>
<dbReference type="SMART" id="SM01293">
    <property type="entry name" value="DUF3402"/>
    <property type="match status" value="1"/>
</dbReference>
<dbReference type="Pfam" id="PF11882">
    <property type="entry name" value="DUF3402"/>
    <property type="match status" value="2"/>
</dbReference>
<evidence type="ECO:0000256" key="4">
    <source>
        <dbReference type="ARBA" id="ARBA00009625"/>
    </source>
</evidence>
<comment type="similarity">
    <text evidence="3">Belongs to the ATP-dependent DNA ligase family.</text>
</comment>
<evidence type="ECO:0000256" key="3">
    <source>
        <dbReference type="ARBA" id="ARBA00007572"/>
    </source>
</evidence>
<dbReference type="InterPro" id="IPR036599">
    <property type="entry name" value="DNA_ligase_N_sf"/>
</dbReference>
<keyword evidence="10" id="KW-0067">ATP-binding</keyword>
<proteinExistence type="inferred from homology"/>
<dbReference type="Gene3D" id="3.30.470.30">
    <property type="entry name" value="DNA ligase/mRNA capping enzyme"/>
    <property type="match status" value="1"/>
</dbReference>
<dbReference type="PROSITE" id="PS50064">
    <property type="entry name" value="ZF_PARP_2"/>
    <property type="match status" value="1"/>
</dbReference>
<dbReference type="GO" id="GO:0008270">
    <property type="term" value="F:zinc ion binding"/>
    <property type="evidence" value="ECO:0007669"/>
    <property type="project" value="UniProtKB-KW"/>
</dbReference>
<dbReference type="GO" id="GO:0006281">
    <property type="term" value="P:DNA repair"/>
    <property type="evidence" value="ECO:0007669"/>
    <property type="project" value="InterPro"/>
</dbReference>
<evidence type="ECO:0008006" key="17">
    <source>
        <dbReference type="Google" id="ProtNLM"/>
    </source>
</evidence>
<keyword evidence="11" id="KW-0539">Nucleus</keyword>
<keyword evidence="16" id="KW-1185">Reference proteome</keyword>
<feature type="region of interest" description="Disordered" evidence="12">
    <location>
        <begin position="253"/>
        <end position="284"/>
    </location>
</feature>
<dbReference type="Gene3D" id="1.10.287.130">
    <property type="match status" value="1"/>
</dbReference>
<evidence type="ECO:0000256" key="9">
    <source>
        <dbReference type="ARBA" id="ARBA00022833"/>
    </source>
</evidence>
<evidence type="ECO:0000256" key="11">
    <source>
        <dbReference type="ARBA" id="ARBA00023242"/>
    </source>
</evidence>
<dbReference type="InterPro" id="IPR005129">
    <property type="entry name" value="GTPase_ArgK"/>
</dbReference>
<comment type="subcellular location">
    <subcellularLocation>
        <location evidence="1">Nucleus</location>
    </subcellularLocation>
</comment>
<dbReference type="PROSITE" id="PS00697">
    <property type="entry name" value="DNA_LIGASE_A1"/>
    <property type="match status" value="1"/>
</dbReference>
<evidence type="ECO:0000259" key="13">
    <source>
        <dbReference type="PROSITE" id="PS50064"/>
    </source>
</evidence>
<dbReference type="GO" id="GO:0005525">
    <property type="term" value="F:GTP binding"/>
    <property type="evidence" value="ECO:0007669"/>
    <property type="project" value="InterPro"/>
</dbReference>
<dbReference type="SUPFAM" id="SSF117018">
    <property type="entry name" value="ATP-dependent DNA ligase DNA-binding domain"/>
    <property type="match status" value="1"/>
</dbReference>
<dbReference type="InterPro" id="IPR012486">
    <property type="entry name" value="Far11/STRP_N"/>
</dbReference>
<dbReference type="Gene3D" id="1.10.3260.10">
    <property type="entry name" value="DNA ligase, ATP-dependent, N-terminal domain"/>
    <property type="match status" value="1"/>
</dbReference>
<dbReference type="SMART" id="SM01292">
    <property type="entry name" value="N1221"/>
    <property type="match status" value="1"/>
</dbReference>
<dbReference type="GO" id="GO:0003910">
    <property type="term" value="F:DNA ligase (ATP) activity"/>
    <property type="evidence" value="ECO:0007669"/>
    <property type="project" value="InterPro"/>
</dbReference>
<dbReference type="SMART" id="SM01336">
    <property type="entry name" value="zf-PARP"/>
    <property type="match status" value="1"/>
</dbReference>
<feature type="domain" description="SAM" evidence="14">
    <location>
        <begin position="1599"/>
        <end position="1653"/>
    </location>
</feature>
<dbReference type="GO" id="GO:0003677">
    <property type="term" value="F:DNA binding"/>
    <property type="evidence" value="ECO:0007669"/>
    <property type="project" value="InterPro"/>
</dbReference>
<evidence type="ECO:0000256" key="12">
    <source>
        <dbReference type="SAM" id="MobiDB-lite"/>
    </source>
</evidence>
<sequence length="1812" mass="203384">MAFIYGMADPPNERDLDGDGVKRSVRPNFAEDVYGDKKGTQTEEVEYSESSLAQRRSALLVKLKQLKDTHGTTTADAIMNRAESVDMSESSIEFEYSDCDTLLNELSELYTYSELDDFASNVQCWKMYADNNGILAPFHFSSLPETKKLFIMQDLCARMESAEPDVRLASARIVLYILQGAYLDFSEEEEVEAGLLLSATTLDKGTGGHEKDCIHNAFLNAHIAHKAGAYQSLCMLLMAEMCEPFDNGPGLISEGGRESKASSRGSRCPSSADLAESERRNRRAATMADNEAMRTVLSALYHMVELIRDQELTDTLSVDDPTLQARRSAFLEELSEPLDHVGQPLLLVLFEMLPPFYTGTSPHFPIKKILLLIWKILLATLGGWRHLDAMKAAKRAALGLPVMENTIAVASSLPATFINDGEAGARMAARRIVPIGRVMARQLAYAGSEEAKDEEFDIGAIASDDYDGDGSAKRGPELRQVASGDRTPRAGSPMPREPPKRSLPWCSKVSKQEIETFLQQERQKFFQYQLPGDLETMFALPPPIHRSVEALRKHLYTSIGEIQAAQDEDYNRYLFSKKEEVEMNSVEELYRLLLPNLCQYVVALLKVLLAAAPSNKAKNDALNILVDVLTPETDGCDILSNSISLDHSTSSPLEESVRLAIDINRHKEIMVKATSSILLLLMKHLRLNHIYQFEYLSQHIVYGNGIPLLLKFLDQNMTRYVQSRYEIYPYNYPQAPLHYVRNRDEWPVLNSENVEGNESERRGMYYMWRNMFSSINLIRVLNKLVKGKQSRVMMLMVFKSAPILKRSLKIRLGLFQFFILKALKMQSRYLGRQWRKSNMDIMSAIYNKVRHRMTDDWAFANEMRKSYDYHSEESELKAAVERFHSRRYAKIHPQLAIEVNDAPMPGDDYLNRVNLREYEPVDNCLHSVLGKHSELGKSKVTVAGRHVQPTYGAKKSVPVEIQIADYAKYIWDDSVTEDDPLGILAAERKRYEEKGTDAMIYRIGISGSPGVGKSSFIEALGSELTNQRGLKIAVLTIDPTSAVTGGSLLGDLTRMQELSRNPKAYIRQSPTSGSLGGVTRGIHEAIILCEGAGYDVVIIETVGVGQSEYAVVDMCDIFCLLLSPAHGDELQGVKRGIMELSDLLVVTKDDGDLRAKAKLTQAEYISALKYMRPRIPAWKPKVLRSSIMDPKSIAAVADTMYQYWDTILKSGDLEKRRSAQMSRWMWNHVKDELLKVFTEHPKVSPMVPVLEKEVREGKMTPVIFSVVAWMSTSSTRFAIDYAKRVAGCKKCKLQLPKGEHDLGQIDETMIQSSSASGNLISSLCMCLSGLQLSSAQEIRLAKITPNPFVQREEGPPPDMKLYYHPHCLFEMFFKARANTKVIEGTDDIEGWDDVKDEDKEPILKFIDELNELRANKEGGGAKKTPKKKAEDTPEKAPTSSKKAGGKDAKESEKTPKKSKEKDKSEGNKKGRKGDTNGTSNLSGEPDEESKYNSFNKFTKLCEVIASVSKYTDKSSAVKMFISRDDYDGDMLTLIRLLLPGVDQRVYNIKEKQIIKHFATIFDLPADELLDSYKNGGDVSKTIRDVIEKNNLSKVSKGNWSIQKVDRWLNKLTELTKDDEQINHLKFAAKRLSPIEVQYLLRLVMKDLRINAGVKHILDGLHASAYDAFQSCRDLAEIVERCKKGQLGDVAAAMEVGIRLGTPVLPMLAEPCKSVEQAMKRCANGMFAEIKYDGERVQIHKTGTSFSFYSRSLKPVQHHKISHLEKVIPEAFPAGLDLIIDAEVLLVDNATGKPLPFGTLGVHKKEQVISITR</sequence>
<dbReference type="Pfam" id="PF07923">
    <property type="entry name" value="N1221"/>
    <property type="match status" value="1"/>
</dbReference>
<evidence type="ECO:0000256" key="6">
    <source>
        <dbReference type="ARBA" id="ARBA00022723"/>
    </source>
</evidence>
<dbReference type="SUPFAM" id="SSF57716">
    <property type="entry name" value="Glucocorticoid receptor-like (DNA-binding domain)"/>
    <property type="match status" value="1"/>
</dbReference>
<evidence type="ECO:0000256" key="10">
    <source>
        <dbReference type="ARBA" id="ARBA00022840"/>
    </source>
</evidence>
<dbReference type="SUPFAM" id="SSF56091">
    <property type="entry name" value="DNA ligase/mRNA capping enzyme, catalytic domain"/>
    <property type="match status" value="1"/>
</dbReference>
<dbReference type="EMBL" id="WIXE01022401">
    <property type="protein sequence ID" value="KAK5967524.1"/>
    <property type="molecule type" value="Genomic_DNA"/>
</dbReference>
<dbReference type="InterPro" id="IPR040185">
    <property type="entry name" value="Far11/STRP"/>
</dbReference>
<accession>A0AAN8F243</accession>
<dbReference type="Pfam" id="PF04675">
    <property type="entry name" value="DNA_ligase_A_N"/>
    <property type="match status" value="1"/>
</dbReference>
<dbReference type="InterPro" id="IPR012308">
    <property type="entry name" value="DNA_ligase_ATP-dep_N"/>
</dbReference>
<comment type="caution">
    <text evidence="15">The sequence shown here is derived from an EMBL/GenBank/DDBJ whole genome shotgun (WGS) entry which is preliminary data.</text>
</comment>
<comment type="similarity">
    <text evidence="2">Belongs to the STRIP family.</text>
</comment>
<comment type="similarity">
    <text evidence="4">Belongs to the SIMIBI class G3E GTPase family. ArgK/MeaB subfamily.</text>
</comment>
<dbReference type="PANTHER" id="PTHR13239">
    <property type="entry name" value="PROTEIN REQUIRED FOR HYPHAL ANASTOMOSIS HAM-2"/>
    <property type="match status" value="1"/>
</dbReference>
<feature type="non-terminal residue" evidence="15">
    <location>
        <position position="1812"/>
    </location>
</feature>
<feature type="region of interest" description="Disordered" evidence="12">
    <location>
        <begin position="1"/>
        <end position="21"/>
    </location>
</feature>
<evidence type="ECO:0000256" key="8">
    <source>
        <dbReference type="ARBA" id="ARBA00022771"/>
    </source>
</evidence>
<dbReference type="InterPro" id="IPR001660">
    <property type="entry name" value="SAM"/>
</dbReference>
<feature type="domain" description="PARP-type" evidence="13">
    <location>
        <begin position="1326"/>
        <end position="1410"/>
    </location>
</feature>
<dbReference type="Gene3D" id="3.30.1740.10">
    <property type="entry name" value="Zinc finger, PARP-type"/>
    <property type="match status" value="1"/>
</dbReference>
<dbReference type="InterPro" id="IPR021819">
    <property type="entry name" value="Far11/STRP_C"/>
</dbReference>
<dbReference type="InterPro" id="IPR016059">
    <property type="entry name" value="DNA_ligase_ATP-dep_CS"/>
</dbReference>
<reference evidence="15 16" key="1">
    <citation type="submission" date="2019-10" db="EMBL/GenBank/DDBJ databases">
        <title>Assembly and Annotation for the nematode Trichostrongylus colubriformis.</title>
        <authorList>
            <person name="Martin J."/>
        </authorList>
    </citation>
    <scope>NUCLEOTIDE SEQUENCE [LARGE SCALE GENOMIC DNA]</scope>
    <source>
        <strain evidence="15">G859</strain>
        <tissue evidence="15">Whole worm</tissue>
    </source>
</reference>
<gene>
    <name evidence="15" type="ORF">GCK32_001893</name>
</gene>
<evidence type="ECO:0000313" key="16">
    <source>
        <dbReference type="Proteomes" id="UP001331761"/>
    </source>
</evidence>
<dbReference type="Pfam" id="PF03308">
    <property type="entry name" value="MeaB"/>
    <property type="match status" value="1"/>
</dbReference>
<evidence type="ECO:0000256" key="2">
    <source>
        <dbReference type="ARBA" id="ARBA00007062"/>
    </source>
</evidence>
<evidence type="ECO:0000313" key="15">
    <source>
        <dbReference type="EMBL" id="KAK5967524.1"/>
    </source>
</evidence>
<keyword evidence="6" id="KW-0479">Metal-binding</keyword>
<protein>
    <recommendedName>
        <fullName evidence="17">DNA ligase</fullName>
    </recommendedName>
</protein>
<dbReference type="GO" id="GO:0005524">
    <property type="term" value="F:ATP binding"/>
    <property type="evidence" value="ECO:0007669"/>
    <property type="project" value="UniProtKB-KW"/>
</dbReference>
<keyword evidence="7" id="KW-0547">Nucleotide-binding</keyword>
<feature type="compositionally biased region" description="Basic and acidic residues" evidence="12">
    <location>
        <begin position="11"/>
        <end position="21"/>
    </location>
</feature>
<evidence type="ECO:0000259" key="14">
    <source>
        <dbReference type="PROSITE" id="PS50105"/>
    </source>
</evidence>
<name>A0AAN8F243_TRICO</name>
<dbReference type="PROSITE" id="PS50105">
    <property type="entry name" value="SAM_DOMAIN"/>
    <property type="match status" value="1"/>
</dbReference>
<feature type="region of interest" description="Disordered" evidence="12">
    <location>
        <begin position="467"/>
        <end position="503"/>
    </location>
</feature>